<proteinExistence type="predicted"/>
<accession>A0A6C0U4D1</accession>
<evidence type="ECO:0000313" key="2">
    <source>
        <dbReference type="EMBL" id="QIB66876.1"/>
    </source>
</evidence>
<dbReference type="KEGG" id="kim:G3T16_17250"/>
<dbReference type="PANTHER" id="PTHR46889:SF4">
    <property type="entry name" value="TRANSPOSASE INSO FOR INSERTION SEQUENCE ELEMENT IS911B-RELATED"/>
    <property type="match status" value="1"/>
</dbReference>
<organism evidence="2 3">
    <name type="scientific">Kineobactrum salinum</name>
    <dbReference type="NCBI Taxonomy" id="2708301"/>
    <lineage>
        <taxon>Bacteria</taxon>
        <taxon>Pseudomonadati</taxon>
        <taxon>Pseudomonadota</taxon>
        <taxon>Gammaproteobacteria</taxon>
        <taxon>Cellvibrionales</taxon>
        <taxon>Halieaceae</taxon>
        <taxon>Kineobactrum</taxon>
    </lineage>
</organism>
<dbReference type="InterPro" id="IPR050900">
    <property type="entry name" value="Transposase_IS3/IS150/IS904"/>
</dbReference>
<dbReference type="PROSITE" id="PS50994">
    <property type="entry name" value="INTEGRASE"/>
    <property type="match status" value="1"/>
</dbReference>
<dbReference type="GO" id="GO:0015074">
    <property type="term" value="P:DNA integration"/>
    <property type="evidence" value="ECO:0007669"/>
    <property type="project" value="InterPro"/>
</dbReference>
<dbReference type="Proteomes" id="UP000477680">
    <property type="component" value="Chromosome"/>
</dbReference>
<gene>
    <name evidence="2" type="ORF">G3T16_17250</name>
</gene>
<feature type="domain" description="Integrase catalytic" evidence="1">
    <location>
        <begin position="1"/>
        <end position="84"/>
    </location>
</feature>
<name>A0A6C0U4D1_9GAMM</name>
<dbReference type="AlphaFoldDB" id="A0A6C0U4D1"/>
<dbReference type="InterPro" id="IPR001584">
    <property type="entry name" value="Integrase_cat-core"/>
</dbReference>
<dbReference type="Pfam" id="PF00665">
    <property type="entry name" value="rve"/>
    <property type="match status" value="1"/>
</dbReference>
<sequence length="84" mass="9937">MTDVTEFRVADKKLYLSPVIDLFNREVVSFSLSERPLFGMVRSMLESAFERLENGSGLILHFDQGWQYRMPDYRDILRKHSVHD</sequence>
<dbReference type="InterPro" id="IPR036397">
    <property type="entry name" value="RNaseH_sf"/>
</dbReference>
<dbReference type="GO" id="GO:0003676">
    <property type="term" value="F:nucleic acid binding"/>
    <property type="evidence" value="ECO:0007669"/>
    <property type="project" value="InterPro"/>
</dbReference>
<keyword evidence="3" id="KW-1185">Reference proteome</keyword>
<evidence type="ECO:0000259" key="1">
    <source>
        <dbReference type="PROSITE" id="PS50994"/>
    </source>
</evidence>
<dbReference type="Gene3D" id="3.30.420.10">
    <property type="entry name" value="Ribonuclease H-like superfamily/Ribonuclease H"/>
    <property type="match status" value="1"/>
</dbReference>
<protein>
    <submittedName>
        <fullName evidence="2">Transposase family protein</fullName>
    </submittedName>
</protein>
<reference evidence="2 3" key="1">
    <citation type="submission" date="2020-02" db="EMBL/GenBank/DDBJ databases">
        <title>Genome sequencing for Kineobactrum sp. M2.</title>
        <authorList>
            <person name="Park S.-J."/>
        </authorList>
    </citation>
    <scope>NUCLEOTIDE SEQUENCE [LARGE SCALE GENOMIC DNA]</scope>
    <source>
        <strain evidence="2 3">M2</strain>
    </source>
</reference>
<dbReference type="EMBL" id="CP048711">
    <property type="protein sequence ID" value="QIB66876.1"/>
    <property type="molecule type" value="Genomic_DNA"/>
</dbReference>
<evidence type="ECO:0000313" key="3">
    <source>
        <dbReference type="Proteomes" id="UP000477680"/>
    </source>
</evidence>
<dbReference type="PANTHER" id="PTHR46889">
    <property type="entry name" value="TRANSPOSASE INSF FOR INSERTION SEQUENCE IS3B-RELATED"/>
    <property type="match status" value="1"/>
</dbReference>
<dbReference type="InterPro" id="IPR012337">
    <property type="entry name" value="RNaseH-like_sf"/>
</dbReference>
<dbReference type="SUPFAM" id="SSF53098">
    <property type="entry name" value="Ribonuclease H-like"/>
    <property type="match status" value="1"/>
</dbReference>